<accession>A0AAV4WFT4</accession>
<proteinExistence type="predicted"/>
<keyword evidence="1" id="KW-0472">Membrane</keyword>
<evidence type="ECO:0000313" key="2">
    <source>
        <dbReference type="EMBL" id="GIY80190.1"/>
    </source>
</evidence>
<dbReference type="EMBL" id="BPLQ01014490">
    <property type="protein sequence ID" value="GIY80190.1"/>
    <property type="molecule type" value="Genomic_DNA"/>
</dbReference>
<keyword evidence="1" id="KW-1133">Transmembrane helix</keyword>
<keyword evidence="1" id="KW-0812">Transmembrane</keyword>
<evidence type="ECO:0000256" key="1">
    <source>
        <dbReference type="SAM" id="Phobius"/>
    </source>
</evidence>
<organism evidence="2 3">
    <name type="scientific">Caerostris darwini</name>
    <dbReference type="NCBI Taxonomy" id="1538125"/>
    <lineage>
        <taxon>Eukaryota</taxon>
        <taxon>Metazoa</taxon>
        <taxon>Ecdysozoa</taxon>
        <taxon>Arthropoda</taxon>
        <taxon>Chelicerata</taxon>
        <taxon>Arachnida</taxon>
        <taxon>Araneae</taxon>
        <taxon>Araneomorphae</taxon>
        <taxon>Entelegynae</taxon>
        <taxon>Araneoidea</taxon>
        <taxon>Araneidae</taxon>
        <taxon>Caerostris</taxon>
    </lineage>
</organism>
<feature type="transmembrane region" description="Helical" evidence="1">
    <location>
        <begin position="44"/>
        <end position="70"/>
    </location>
</feature>
<reference evidence="2 3" key="1">
    <citation type="submission" date="2021-06" db="EMBL/GenBank/DDBJ databases">
        <title>Caerostris darwini draft genome.</title>
        <authorList>
            <person name="Kono N."/>
            <person name="Arakawa K."/>
        </authorList>
    </citation>
    <scope>NUCLEOTIDE SEQUENCE [LARGE SCALE GENOMIC DNA]</scope>
</reference>
<dbReference type="Proteomes" id="UP001054837">
    <property type="component" value="Unassembled WGS sequence"/>
</dbReference>
<gene>
    <name evidence="2" type="ORF">CDAR_18811</name>
</gene>
<keyword evidence="3" id="KW-1185">Reference proteome</keyword>
<dbReference type="AlphaFoldDB" id="A0AAV4WFT4"/>
<sequence length="90" mass="9754">MGCDAPLKRRSTEKEKQSLLCGRLKRDLLASNLWTSASMCGSRLLALCIGFLFFCFALFCMIDCGVTGLWGGLMSAEAPISLPAHANFCS</sequence>
<comment type="caution">
    <text evidence="2">The sequence shown here is derived from an EMBL/GenBank/DDBJ whole genome shotgun (WGS) entry which is preliminary data.</text>
</comment>
<protein>
    <submittedName>
        <fullName evidence="2">Uncharacterized protein</fullName>
    </submittedName>
</protein>
<evidence type="ECO:0000313" key="3">
    <source>
        <dbReference type="Proteomes" id="UP001054837"/>
    </source>
</evidence>
<name>A0AAV4WFT4_9ARAC</name>